<comment type="caution">
    <text evidence="4">The sequence shown here is derived from an EMBL/GenBank/DDBJ whole genome shotgun (WGS) entry which is preliminary data.</text>
</comment>
<dbReference type="Proteomes" id="UP000380867">
    <property type="component" value="Unassembled WGS sequence"/>
</dbReference>
<gene>
    <name evidence="4" type="ORF">ESP70_002385</name>
</gene>
<comment type="subcellular location">
    <subcellularLocation>
        <location evidence="1">Cell envelope</location>
    </subcellularLocation>
</comment>
<protein>
    <submittedName>
        <fullName evidence="4">LppX_LprAFG lipoprotein</fullName>
    </submittedName>
</protein>
<evidence type="ECO:0000313" key="4">
    <source>
        <dbReference type="EMBL" id="KAA1399633.1"/>
    </source>
</evidence>
<reference evidence="4" key="1">
    <citation type="submission" date="2019-09" db="EMBL/GenBank/DDBJ databases">
        <authorList>
            <person name="Li J."/>
        </authorList>
    </citation>
    <scope>NUCLEOTIDE SEQUENCE [LARGE SCALE GENOMIC DNA]</scope>
    <source>
        <strain evidence="4">JCM 14732</strain>
    </source>
</reference>
<keyword evidence="3" id="KW-1003">Cell membrane</keyword>
<keyword evidence="4" id="KW-0449">Lipoprotein</keyword>
<evidence type="ECO:0000256" key="2">
    <source>
        <dbReference type="ARBA" id="ARBA00009194"/>
    </source>
</evidence>
<comment type="similarity">
    <text evidence="2">Belongs to the LppX/LprAFG lipoprotein family.</text>
</comment>
<evidence type="ECO:0000313" key="5">
    <source>
        <dbReference type="Proteomes" id="UP000380867"/>
    </source>
</evidence>
<proteinExistence type="inferred from homology"/>
<dbReference type="GO" id="GO:0030313">
    <property type="term" value="C:cell envelope"/>
    <property type="evidence" value="ECO:0007669"/>
    <property type="project" value="UniProtKB-SubCell"/>
</dbReference>
<accession>A0A5M4FIQ1</accession>
<dbReference type="PROSITE" id="PS51257">
    <property type="entry name" value="PROKAR_LIPOPROTEIN"/>
    <property type="match status" value="1"/>
</dbReference>
<dbReference type="OrthoDB" id="5143207at2"/>
<evidence type="ECO:0000256" key="1">
    <source>
        <dbReference type="ARBA" id="ARBA00004196"/>
    </source>
</evidence>
<dbReference type="Gene3D" id="2.50.20.20">
    <property type="match status" value="1"/>
</dbReference>
<dbReference type="InterPro" id="IPR029046">
    <property type="entry name" value="LolA/LolB/LppX"/>
</dbReference>
<evidence type="ECO:0000256" key="3">
    <source>
        <dbReference type="ARBA" id="ARBA00022475"/>
    </source>
</evidence>
<dbReference type="Pfam" id="PF07161">
    <property type="entry name" value="LppX_LprAFG"/>
    <property type="match status" value="1"/>
</dbReference>
<organism evidence="4 5">
    <name type="scientific">Aeromicrobium ginsengisoli</name>
    <dbReference type="NCBI Taxonomy" id="363867"/>
    <lineage>
        <taxon>Bacteria</taxon>
        <taxon>Bacillati</taxon>
        <taxon>Actinomycetota</taxon>
        <taxon>Actinomycetes</taxon>
        <taxon>Propionibacteriales</taxon>
        <taxon>Nocardioidaceae</taxon>
        <taxon>Aeromicrobium</taxon>
    </lineage>
</organism>
<dbReference type="SUPFAM" id="SSF89392">
    <property type="entry name" value="Prokaryotic lipoproteins and lipoprotein localization factors"/>
    <property type="match status" value="1"/>
</dbReference>
<keyword evidence="3" id="KW-0472">Membrane</keyword>
<keyword evidence="5" id="KW-1185">Reference proteome</keyword>
<dbReference type="RefSeq" id="WP_149687767.1">
    <property type="nucleotide sequence ID" value="NZ_SDPQ02000001.1"/>
</dbReference>
<name>A0A5M4FIQ1_9ACTN</name>
<sequence>MRTRHLILTLAASALVVSGCTGSSGDDGGTKGDPAKLQARLTEAKTALDDAETVTISLATTKLPSGVTGLLSAKGQGNHSPAFKGKVKVVTGGASLDADVIAADGKVWAKTGFSPTFLTINPASLKAPDPAGLLAPDTGISQILAKTQKLSEGDKSRDGKDVLTTITGTLPGSLVRDIIPSAAQDKSFAVTYRLDDDNVLRDASLKGPFYPNGGDVTYTVRLTTSDTAITIEPPTPAGR</sequence>
<dbReference type="InterPro" id="IPR009830">
    <property type="entry name" value="LppX/LprAFG"/>
</dbReference>
<dbReference type="EMBL" id="SDPQ02000001">
    <property type="protein sequence ID" value="KAA1399633.1"/>
    <property type="molecule type" value="Genomic_DNA"/>
</dbReference>
<dbReference type="AlphaFoldDB" id="A0A5M4FIQ1"/>